<protein>
    <submittedName>
        <fullName evidence="2">Uncharacterized protein</fullName>
    </submittedName>
</protein>
<name>A0ABU6XND0_9FABA</name>
<keyword evidence="1" id="KW-0472">Membrane</keyword>
<organism evidence="2 3">
    <name type="scientific">Stylosanthes scabra</name>
    <dbReference type="NCBI Taxonomy" id="79078"/>
    <lineage>
        <taxon>Eukaryota</taxon>
        <taxon>Viridiplantae</taxon>
        <taxon>Streptophyta</taxon>
        <taxon>Embryophyta</taxon>
        <taxon>Tracheophyta</taxon>
        <taxon>Spermatophyta</taxon>
        <taxon>Magnoliopsida</taxon>
        <taxon>eudicotyledons</taxon>
        <taxon>Gunneridae</taxon>
        <taxon>Pentapetalae</taxon>
        <taxon>rosids</taxon>
        <taxon>fabids</taxon>
        <taxon>Fabales</taxon>
        <taxon>Fabaceae</taxon>
        <taxon>Papilionoideae</taxon>
        <taxon>50 kb inversion clade</taxon>
        <taxon>dalbergioids sensu lato</taxon>
        <taxon>Dalbergieae</taxon>
        <taxon>Pterocarpus clade</taxon>
        <taxon>Stylosanthes</taxon>
    </lineage>
</organism>
<feature type="transmembrane region" description="Helical" evidence="1">
    <location>
        <begin position="193"/>
        <end position="220"/>
    </location>
</feature>
<accession>A0ABU6XND0</accession>
<comment type="caution">
    <text evidence="2">The sequence shown here is derived from an EMBL/GenBank/DDBJ whole genome shotgun (WGS) entry which is preliminary data.</text>
</comment>
<dbReference type="Proteomes" id="UP001341840">
    <property type="component" value="Unassembled WGS sequence"/>
</dbReference>
<dbReference type="Pfam" id="PF11282">
    <property type="entry name" value="DUF3082"/>
    <property type="match status" value="1"/>
</dbReference>
<keyword evidence="1" id="KW-1133">Transmembrane helix</keyword>
<feature type="transmembrane region" description="Helical" evidence="1">
    <location>
        <begin position="89"/>
        <end position="110"/>
    </location>
</feature>
<proteinExistence type="predicted"/>
<dbReference type="PANTHER" id="PTHR35733:SF1">
    <property type="entry name" value="OS02G0307800 PROTEIN"/>
    <property type="match status" value="1"/>
</dbReference>
<evidence type="ECO:0000256" key="1">
    <source>
        <dbReference type="SAM" id="Phobius"/>
    </source>
</evidence>
<reference evidence="2 3" key="1">
    <citation type="journal article" date="2023" name="Plants (Basel)">
        <title>Bridging the Gap: Combining Genomics and Transcriptomics Approaches to Understand Stylosanthes scabra, an Orphan Legume from the Brazilian Caatinga.</title>
        <authorList>
            <person name="Ferreira-Neto J.R.C."/>
            <person name="da Silva M.D."/>
            <person name="Binneck E."/>
            <person name="de Melo N.F."/>
            <person name="da Silva R.H."/>
            <person name="de Melo A.L.T.M."/>
            <person name="Pandolfi V."/>
            <person name="Bustamante F.O."/>
            <person name="Brasileiro-Vidal A.C."/>
            <person name="Benko-Iseppon A.M."/>
        </authorList>
    </citation>
    <scope>NUCLEOTIDE SEQUENCE [LARGE SCALE GENOMIC DNA]</scope>
    <source>
        <tissue evidence="2">Leaves</tissue>
    </source>
</reference>
<keyword evidence="1" id="KW-0812">Transmembrane</keyword>
<feature type="transmembrane region" description="Helical" evidence="1">
    <location>
        <begin position="152"/>
        <end position="173"/>
    </location>
</feature>
<evidence type="ECO:0000313" key="2">
    <source>
        <dbReference type="EMBL" id="MED6198493.1"/>
    </source>
</evidence>
<dbReference type="EMBL" id="JASCZI010212135">
    <property type="protein sequence ID" value="MED6198493.1"/>
    <property type="molecule type" value="Genomic_DNA"/>
</dbReference>
<dbReference type="InterPro" id="IPR021434">
    <property type="entry name" value="DUF3082"/>
</dbReference>
<sequence>MLHSQCQKLLFPNLPVPLSLTHQNQHQHHDHYPVLHFLHRRNNNNNNTLHVVSAIPPEASPVLITHLAQELAVTGTIQFPLFTATNETVQVASSVLLTGATTAFFFRTVVRRIKRVKELKFRSGGVNKSLNSLRAMQSNSIKVKAPPAADQALLGAVIAGVIALILFNFTTNVDTALSHHTLSNNFSARQVTITIRTMITGLCYLATFIYGFSSVGLLLYSGQLATNIGFMGRSVTGKKIDKKIIEQSEIFSSSSIKNVTSDDNNILSIPKEDQSQSK</sequence>
<evidence type="ECO:0000313" key="3">
    <source>
        <dbReference type="Proteomes" id="UP001341840"/>
    </source>
</evidence>
<dbReference type="PANTHER" id="PTHR35733">
    <property type="entry name" value="OS02G0307800 PROTEIN"/>
    <property type="match status" value="1"/>
</dbReference>
<keyword evidence="3" id="KW-1185">Reference proteome</keyword>
<gene>
    <name evidence="2" type="ORF">PIB30_066788</name>
</gene>